<dbReference type="Pfam" id="PF01502">
    <property type="entry name" value="PRA-CH"/>
    <property type="match status" value="1"/>
</dbReference>
<dbReference type="InParanoid" id="A0A420WKB1"/>
<evidence type="ECO:0000256" key="11">
    <source>
        <dbReference type="ARBA" id="ARBA00022741"/>
    </source>
</evidence>
<evidence type="ECO:0000256" key="16">
    <source>
        <dbReference type="HAMAP-Rule" id="MF_01019"/>
    </source>
</evidence>
<dbReference type="GO" id="GO:0004635">
    <property type="term" value="F:phosphoribosyl-AMP cyclohydrolase activity"/>
    <property type="evidence" value="ECO:0007669"/>
    <property type="project" value="UniProtKB-UniRule"/>
</dbReference>
<comment type="similarity">
    <text evidence="6 16">In the C-terminal section; belongs to the PRA-PH family.</text>
</comment>
<evidence type="ECO:0000256" key="12">
    <source>
        <dbReference type="ARBA" id="ARBA00022801"/>
    </source>
</evidence>
<comment type="caution">
    <text evidence="18">The sequence shown here is derived from an EMBL/GenBank/DDBJ whole genome shotgun (WGS) entry which is preliminary data.</text>
</comment>
<keyword evidence="11 16" id="KW-0547">Nucleotide-binding</keyword>
<dbReference type="CDD" id="cd11534">
    <property type="entry name" value="NTP-PPase_HisIE_like"/>
    <property type="match status" value="1"/>
</dbReference>
<evidence type="ECO:0000256" key="9">
    <source>
        <dbReference type="ARBA" id="ARBA00022490"/>
    </source>
</evidence>
<feature type="region of interest" description="Phosphoribosyl-ATP pyrophosphohydrolase" evidence="16">
    <location>
        <begin position="114"/>
        <end position="202"/>
    </location>
</feature>
<dbReference type="RefSeq" id="WP_121099165.1">
    <property type="nucleotide sequence ID" value="NZ_RBII01000001.1"/>
</dbReference>
<dbReference type="AlphaFoldDB" id="A0A420WKB1"/>
<evidence type="ECO:0000256" key="3">
    <source>
        <dbReference type="ARBA" id="ARBA00004496"/>
    </source>
</evidence>
<keyword evidence="14 16" id="KW-0368">Histidine biosynthesis</keyword>
<evidence type="ECO:0000256" key="6">
    <source>
        <dbReference type="ARBA" id="ARBA00007731"/>
    </source>
</evidence>
<evidence type="ECO:0000256" key="1">
    <source>
        <dbReference type="ARBA" id="ARBA00000024"/>
    </source>
</evidence>
<evidence type="ECO:0000256" key="13">
    <source>
        <dbReference type="ARBA" id="ARBA00022840"/>
    </source>
</evidence>
<dbReference type="FunCoup" id="A0A420WKB1">
    <property type="interactions" value="279"/>
</dbReference>
<keyword evidence="15 16" id="KW-0511">Multifunctional enzyme</keyword>
<sequence>MTNILEQIDFDKGLGLVPAIIQDAKTLQVLMLGYMSKDSVEKTLNTQKVTFYSRSRQKLWTKGETSGHTLNLVSLEIDCDNDTLLVKANPIGPTCHEGTTSCFGNGGADGVGFLGYLDTLIKNRVGTSPEDSYTAKLLSGPLRRAAQKVGEEGVETALAAVAEDNAALLGESADLLYHLIVLLRAKGLSLNDAIEILQSRHK</sequence>
<comment type="pathway">
    <text evidence="5 16">Amino-acid biosynthesis; L-histidine biosynthesis; L-histidine from 5-phospho-alpha-D-ribose 1-diphosphate: step 2/9.</text>
</comment>
<evidence type="ECO:0000256" key="15">
    <source>
        <dbReference type="ARBA" id="ARBA00023268"/>
    </source>
</evidence>
<dbReference type="InterPro" id="IPR002496">
    <property type="entry name" value="PRib_AMP_CycHydrolase_dom"/>
</dbReference>
<dbReference type="Pfam" id="PF01503">
    <property type="entry name" value="PRA-PH"/>
    <property type="match status" value="1"/>
</dbReference>
<keyword evidence="13 16" id="KW-0067">ATP-binding</keyword>
<evidence type="ECO:0000256" key="10">
    <source>
        <dbReference type="ARBA" id="ARBA00022605"/>
    </source>
</evidence>
<dbReference type="SUPFAM" id="SSF141734">
    <property type="entry name" value="HisI-like"/>
    <property type="match status" value="1"/>
</dbReference>
<comment type="similarity">
    <text evidence="7 16">In the N-terminal section; belongs to the PRA-CH family.</text>
</comment>
<dbReference type="HAMAP" id="MF_01019">
    <property type="entry name" value="HisIE"/>
    <property type="match status" value="1"/>
</dbReference>
<dbReference type="Gene3D" id="1.10.287.1080">
    <property type="entry name" value="MazG-like"/>
    <property type="match status" value="1"/>
</dbReference>
<proteinExistence type="inferred from homology"/>
<dbReference type="InterPro" id="IPR008179">
    <property type="entry name" value="HisE"/>
</dbReference>
<dbReference type="UniPathway" id="UPA00031">
    <property type="reaction ID" value="UER00007"/>
</dbReference>
<dbReference type="NCBIfam" id="NF000768">
    <property type="entry name" value="PRK00051.1"/>
    <property type="match status" value="1"/>
</dbReference>
<evidence type="ECO:0000256" key="7">
    <source>
        <dbReference type="ARBA" id="ARBA00008299"/>
    </source>
</evidence>
<keyword evidence="19" id="KW-1185">Reference proteome</keyword>
<evidence type="ECO:0000256" key="4">
    <source>
        <dbReference type="ARBA" id="ARBA00005169"/>
    </source>
</evidence>
<dbReference type="NCBIfam" id="TIGR03188">
    <property type="entry name" value="histidine_hisI"/>
    <property type="match status" value="1"/>
</dbReference>
<comment type="similarity">
    <text evidence="8">Belongs to the PRA-PH family.</text>
</comment>
<comment type="catalytic activity">
    <reaction evidence="1 16">
        <text>1-(5-phospho-beta-D-ribosyl)-5'-AMP + H2O = 1-(5-phospho-beta-D-ribosyl)-5-[(5-phospho-beta-D-ribosylamino)methylideneamino]imidazole-4-carboxamide</text>
        <dbReference type="Rhea" id="RHEA:20049"/>
        <dbReference type="ChEBI" id="CHEBI:15377"/>
        <dbReference type="ChEBI" id="CHEBI:58435"/>
        <dbReference type="ChEBI" id="CHEBI:59457"/>
        <dbReference type="EC" id="3.5.4.19"/>
    </reaction>
</comment>
<dbReference type="PANTHER" id="PTHR42945">
    <property type="entry name" value="HISTIDINE BIOSYNTHESIS BIFUNCTIONAL PROTEIN"/>
    <property type="match status" value="1"/>
</dbReference>
<dbReference type="EC" id="3.5.4.19" evidence="16"/>
<dbReference type="SUPFAM" id="SSF101386">
    <property type="entry name" value="all-alpha NTP pyrophosphatases"/>
    <property type="match status" value="1"/>
</dbReference>
<keyword evidence="9 16" id="KW-0963">Cytoplasm</keyword>
<dbReference type="OrthoDB" id="9795769at2"/>
<keyword evidence="10 16" id="KW-0028">Amino-acid biosynthesis</keyword>
<dbReference type="GO" id="GO:0000105">
    <property type="term" value="P:L-histidine biosynthetic process"/>
    <property type="evidence" value="ECO:0007669"/>
    <property type="project" value="UniProtKB-UniRule"/>
</dbReference>
<accession>A0A420WKB1</accession>
<dbReference type="EC" id="3.6.1.31" evidence="16"/>
<dbReference type="InterPro" id="IPR038019">
    <property type="entry name" value="PRib_AMP_CycHydrolase_sf"/>
</dbReference>
<dbReference type="NCBIfam" id="NF002747">
    <property type="entry name" value="PRK02759.1"/>
    <property type="match status" value="1"/>
</dbReference>
<dbReference type="Gene3D" id="3.10.20.810">
    <property type="entry name" value="Phosphoribosyl-AMP cyclohydrolase"/>
    <property type="match status" value="1"/>
</dbReference>
<gene>
    <name evidence="16" type="primary">hisI</name>
    <name evidence="16" type="synonym">hisIE</name>
    <name evidence="18" type="ORF">DES40_0705</name>
</gene>
<dbReference type="Proteomes" id="UP000282211">
    <property type="component" value="Unassembled WGS sequence"/>
</dbReference>
<evidence type="ECO:0000256" key="8">
    <source>
        <dbReference type="ARBA" id="ARBA00009392"/>
    </source>
</evidence>
<dbReference type="PANTHER" id="PTHR42945:SF9">
    <property type="entry name" value="HISTIDINE BIOSYNTHESIS BIFUNCTIONAL PROTEIN HISIE"/>
    <property type="match status" value="1"/>
</dbReference>
<evidence type="ECO:0000259" key="17">
    <source>
        <dbReference type="Pfam" id="PF01502"/>
    </source>
</evidence>
<feature type="domain" description="Phosphoribosyl-AMP cyclohydrolase" evidence="17">
    <location>
        <begin position="31"/>
        <end position="103"/>
    </location>
</feature>
<comment type="catalytic activity">
    <reaction evidence="2 16">
        <text>1-(5-phospho-beta-D-ribosyl)-ATP + H2O = 1-(5-phospho-beta-D-ribosyl)-5'-AMP + diphosphate + H(+)</text>
        <dbReference type="Rhea" id="RHEA:22828"/>
        <dbReference type="ChEBI" id="CHEBI:15377"/>
        <dbReference type="ChEBI" id="CHEBI:15378"/>
        <dbReference type="ChEBI" id="CHEBI:33019"/>
        <dbReference type="ChEBI" id="CHEBI:59457"/>
        <dbReference type="ChEBI" id="CHEBI:73183"/>
        <dbReference type="EC" id="3.6.1.31"/>
    </reaction>
</comment>
<feature type="region of interest" description="Phosphoribosyl-AMP cyclohydrolase" evidence="16">
    <location>
        <begin position="1"/>
        <end position="113"/>
    </location>
</feature>
<dbReference type="HAMAP" id="MF_01020">
    <property type="entry name" value="HisE"/>
    <property type="match status" value="1"/>
</dbReference>
<reference evidence="18 19" key="1">
    <citation type="submission" date="2018-10" db="EMBL/GenBank/DDBJ databases">
        <title>Genomic Encyclopedia of Type Strains, Phase IV (KMG-IV): sequencing the most valuable type-strain genomes for metagenomic binning, comparative biology and taxonomic classification.</title>
        <authorList>
            <person name="Goeker M."/>
        </authorList>
    </citation>
    <scope>NUCLEOTIDE SEQUENCE [LARGE SCALE GENOMIC DNA]</scope>
    <source>
        <strain evidence="18 19">DSM 22008</strain>
    </source>
</reference>
<dbReference type="InterPro" id="IPR023019">
    <property type="entry name" value="His_synth_HisIE"/>
</dbReference>
<name>A0A420WKB1_9PROT</name>
<evidence type="ECO:0000313" key="18">
    <source>
        <dbReference type="EMBL" id="RKQ71389.1"/>
    </source>
</evidence>
<dbReference type="GO" id="GO:0005737">
    <property type="term" value="C:cytoplasm"/>
    <property type="evidence" value="ECO:0007669"/>
    <property type="project" value="UniProtKB-SubCell"/>
</dbReference>
<evidence type="ECO:0000313" key="19">
    <source>
        <dbReference type="Proteomes" id="UP000282211"/>
    </source>
</evidence>
<dbReference type="FunFam" id="3.10.20.810:FF:000001">
    <property type="entry name" value="Histidine biosynthesis bifunctional protein HisIE"/>
    <property type="match status" value="1"/>
</dbReference>
<dbReference type="EMBL" id="RBII01000001">
    <property type="protein sequence ID" value="RKQ71389.1"/>
    <property type="molecule type" value="Genomic_DNA"/>
</dbReference>
<keyword evidence="12 16" id="KW-0378">Hydrolase</keyword>
<organism evidence="18 19">
    <name type="scientific">Litorimonas taeanensis</name>
    <dbReference type="NCBI Taxonomy" id="568099"/>
    <lineage>
        <taxon>Bacteria</taxon>
        <taxon>Pseudomonadati</taxon>
        <taxon>Pseudomonadota</taxon>
        <taxon>Alphaproteobacteria</taxon>
        <taxon>Maricaulales</taxon>
        <taxon>Robiginitomaculaceae</taxon>
    </lineage>
</organism>
<dbReference type="GO" id="GO:0004636">
    <property type="term" value="F:phosphoribosyl-ATP diphosphatase activity"/>
    <property type="evidence" value="ECO:0007669"/>
    <property type="project" value="UniProtKB-UniRule"/>
</dbReference>
<protein>
    <recommendedName>
        <fullName evidence="16">Histidine biosynthesis bifunctional protein HisIE</fullName>
    </recommendedName>
    <domain>
        <recommendedName>
            <fullName evidence="16">Phosphoribosyl-AMP cyclohydrolase</fullName>
            <shortName evidence="16">PRA-CH</shortName>
            <ecNumber evidence="16">3.5.4.19</ecNumber>
        </recommendedName>
    </domain>
    <domain>
        <recommendedName>
            <fullName evidence="16">Phosphoribosyl-ATP pyrophosphatase</fullName>
            <shortName evidence="16">PRA-PH</shortName>
            <ecNumber evidence="16">3.6.1.31</ecNumber>
        </recommendedName>
    </domain>
</protein>
<evidence type="ECO:0000256" key="5">
    <source>
        <dbReference type="ARBA" id="ARBA00005204"/>
    </source>
</evidence>
<comment type="subcellular location">
    <subcellularLocation>
        <location evidence="3 16">Cytoplasm</location>
    </subcellularLocation>
</comment>
<evidence type="ECO:0000256" key="2">
    <source>
        <dbReference type="ARBA" id="ARBA00001460"/>
    </source>
</evidence>
<dbReference type="GO" id="GO:0005524">
    <property type="term" value="F:ATP binding"/>
    <property type="evidence" value="ECO:0007669"/>
    <property type="project" value="UniProtKB-KW"/>
</dbReference>
<comment type="pathway">
    <text evidence="4 16">Amino-acid biosynthesis; L-histidine biosynthesis; L-histidine from 5-phospho-alpha-D-ribose 1-diphosphate: step 3/9.</text>
</comment>
<evidence type="ECO:0000256" key="14">
    <source>
        <dbReference type="ARBA" id="ARBA00023102"/>
    </source>
</evidence>
<dbReference type="InterPro" id="IPR021130">
    <property type="entry name" value="PRib-ATP_PPHydrolase-like"/>
</dbReference>